<keyword evidence="4" id="KW-1185">Reference proteome</keyword>
<dbReference type="EMBL" id="PJCH01000001">
    <property type="protein sequence ID" value="PQA89606.1"/>
    <property type="molecule type" value="Genomic_DNA"/>
</dbReference>
<dbReference type="AlphaFoldDB" id="A0A2S7KAR5"/>
<proteinExistence type="predicted"/>
<name>A0A2S7KAR5_9PROT</name>
<dbReference type="Proteomes" id="UP000239504">
    <property type="component" value="Unassembled WGS sequence"/>
</dbReference>
<feature type="chain" id="PRO_5015454122" description="DUF3558 domain-containing protein" evidence="2">
    <location>
        <begin position="35"/>
        <end position="245"/>
    </location>
</feature>
<comment type="caution">
    <text evidence="3">The sequence shown here is derived from an EMBL/GenBank/DDBJ whole genome shotgun (WGS) entry which is preliminary data.</text>
</comment>
<accession>A0A2S7KAR5</accession>
<gene>
    <name evidence="3" type="ORF">CW354_01705</name>
</gene>
<evidence type="ECO:0000313" key="3">
    <source>
        <dbReference type="EMBL" id="PQA89606.1"/>
    </source>
</evidence>
<evidence type="ECO:0000256" key="2">
    <source>
        <dbReference type="SAM" id="SignalP"/>
    </source>
</evidence>
<evidence type="ECO:0000256" key="1">
    <source>
        <dbReference type="SAM" id="MobiDB-lite"/>
    </source>
</evidence>
<evidence type="ECO:0008006" key="5">
    <source>
        <dbReference type="Google" id="ProtNLM"/>
    </source>
</evidence>
<organism evidence="3 4">
    <name type="scientific">Hyphococcus luteus</name>
    <dbReference type="NCBI Taxonomy" id="2058213"/>
    <lineage>
        <taxon>Bacteria</taxon>
        <taxon>Pseudomonadati</taxon>
        <taxon>Pseudomonadota</taxon>
        <taxon>Alphaproteobacteria</taxon>
        <taxon>Parvularculales</taxon>
        <taxon>Parvularculaceae</taxon>
        <taxon>Hyphococcus</taxon>
    </lineage>
</organism>
<keyword evidence="2" id="KW-0732">Signal</keyword>
<sequence>MGAMINELAKSGMKYRKHLACCNALAFFAGVAFLAGCGGEQSATGNAARDADRRQASEETTDASAPEPTGPAYYVDALLNPCRQITEAVAQSLLNVREVVADASNRRQGSANPRCSYRDAEGLGRNVSVVAVMTPYETFNSTMPVDDLLALADLNYGQPSAPYKPADFGPGAQRFVAETDDSVTMFVMTGLGVAGGAYDAETMAAEAAFAVILQDPARTADERLSQARNLAMEYNSALINAAKPR</sequence>
<feature type="region of interest" description="Disordered" evidence="1">
    <location>
        <begin position="44"/>
        <end position="69"/>
    </location>
</feature>
<reference evidence="3 4" key="1">
    <citation type="submission" date="2017-12" db="EMBL/GenBank/DDBJ databases">
        <authorList>
            <person name="Hurst M.R.H."/>
        </authorList>
    </citation>
    <scope>NUCLEOTIDE SEQUENCE [LARGE SCALE GENOMIC DNA]</scope>
    <source>
        <strain evidence="3 4">SY-3-19</strain>
    </source>
</reference>
<evidence type="ECO:0000313" key="4">
    <source>
        <dbReference type="Proteomes" id="UP000239504"/>
    </source>
</evidence>
<protein>
    <recommendedName>
        <fullName evidence="5">DUF3558 domain-containing protein</fullName>
    </recommendedName>
</protein>
<feature type="signal peptide" evidence="2">
    <location>
        <begin position="1"/>
        <end position="34"/>
    </location>
</feature>